<reference evidence="3" key="5">
    <citation type="submission" date="2015-06" db="UniProtKB">
        <authorList>
            <consortium name="EnsemblFungi"/>
        </authorList>
    </citation>
    <scope>IDENTIFICATION</scope>
    <source>
        <strain evidence="3">ATCC 64411</strain>
    </source>
</reference>
<dbReference type="VEuPathDB" id="FungiDB:MAPG_05992"/>
<evidence type="ECO:0000313" key="4">
    <source>
        <dbReference type="Proteomes" id="UP000011715"/>
    </source>
</evidence>
<feature type="compositionally biased region" description="Gly residues" evidence="1">
    <location>
        <begin position="1"/>
        <end position="20"/>
    </location>
</feature>
<organism evidence="3 4">
    <name type="scientific">Magnaporthiopsis poae (strain ATCC 64411 / 73-15)</name>
    <name type="common">Kentucky bluegrass fungus</name>
    <name type="synonym">Magnaporthe poae</name>
    <dbReference type="NCBI Taxonomy" id="644358"/>
    <lineage>
        <taxon>Eukaryota</taxon>
        <taxon>Fungi</taxon>
        <taxon>Dikarya</taxon>
        <taxon>Ascomycota</taxon>
        <taxon>Pezizomycotina</taxon>
        <taxon>Sordariomycetes</taxon>
        <taxon>Sordariomycetidae</taxon>
        <taxon>Magnaporthales</taxon>
        <taxon>Magnaporthaceae</taxon>
        <taxon>Magnaporthiopsis</taxon>
    </lineage>
</organism>
<gene>
    <name evidence="2" type="ORF">MAPG_05992</name>
</gene>
<dbReference type="EMBL" id="ADBL01001434">
    <property type="status" value="NOT_ANNOTATED_CDS"/>
    <property type="molecule type" value="Genomic_DNA"/>
</dbReference>
<dbReference type="EnsemblFungi" id="MAPG_05992T0">
    <property type="protein sequence ID" value="MAPG_05992T0"/>
    <property type="gene ID" value="MAPG_05992"/>
</dbReference>
<dbReference type="AlphaFoldDB" id="A0A0C4E0V5"/>
<evidence type="ECO:0000256" key="1">
    <source>
        <dbReference type="SAM" id="MobiDB-lite"/>
    </source>
</evidence>
<evidence type="ECO:0000313" key="2">
    <source>
        <dbReference type="EMBL" id="KLU86986.1"/>
    </source>
</evidence>
<sequence>MPLSSGGAGTTKGQSGGQDGGVRRQMGLSGSELAAKSNPLDTVVSGRDPHPALEPICMSDVRRRSLGWKESRLKSKQ</sequence>
<proteinExistence type="predicted"/>
<reference evidence="3" key="4">
    <citation type="journal article" date="2015" name="G3 (Bethesda)">
        <title>Genome sequences of three phytopathogenic species of the Magnaporthaceae family of fungi.</title>
        <authorList>
            <person name="Okagaki L.H."/>
            <person name="Nunes C.C."/>
            <person name="Sailsbery J."/>
            <person name="Clay B."/>
            <person name="Brown D."/>
            <person name="John T."/>
            <person name="Oh Y."/>
            <person name="Young N."/>
            <person name="Fitzgerald M."/>
            <person name="Haas B.J."/>
            <person name="Zeng Q."/>
            <person name="Young S."/>
            <person name="Adiconis X."/>
            <person name="Fan L."/>
            <person name="Levin J.Z."/>
            <person name="Mitchell T.K."/>
            <person name="Okubara P.A."/>
            <person name="Farman M.L."/>
            <person name="Kohn L.M."/>
            <person name="Birren B."/>
            <person name="Ma L.-J."/>
            <person name="Dean R.A."/>
        </authorList>
    </citation>
    <scope>NUCLEOTIDE SEQUENCE</scope>
    <source>
        <strain evidence="3">ATCC 64411 / 73-15</strain>
    </source>
</reference>
<dbReference type="EMBL" id="GL876970">
    <property type="protein sequence ID" value="KLU86986.1"/>
    <property type="molecule type" value="Genomic_DNA"/>
</dbReference>
<keyword evidence="4" id="KW-1185">Reference proteome</keyword>
<accession>A0A0C4E0V5</accession>
<reference evidence="2" key="3">
    <citation type="submission" date="2011-03" db="EMBL/GenBank/DDBJ databases">
        <title>Annotation of Magnaporthe poae ATCC 64411.</title>
        <authorList>
            <person name="Ma L.-J."/>
            <person name="Dead R."/>
            <person name="Young S.K."/>
            <person name="Zeng Q."/>
            <person name="Gargeya S."/>
            <person name="Fitzgerald M."/>
            <person name="Haas B."/>
            <person name="Abouelleil A."/>
            <person name="Alvarado L."/>
            <person name="Arachchi H.M."/>
            <person name="Berlin A."/>
            <person name="Brown A."/>
            <person name="Chapman S.B."/>
            <person name="Chen Z."/>
            <person name="Dunbar C."/>
            <person name="Freedman E."/>
            <person name="Gearin G."/>
            <person name="Gellesch M."/>
            <person name="Goldberg J."/>
            <person name="Griggs A."/>
            <person name="Gujja S."/>
            <person name="Heiman D."/>
            <person name="Howarth C."/>
            <person name="Larson L."/>
            <person name="Lui A."/>
            <person name="MacDonald P.J.P."/>
            <person name="Mehta T."/>
            <person name="Montmayeur A."/>
            <person name="Murphy C."/>
            <person name="Neiman D."/>
            <person name="Pearson M."/>
            <person name="Priest M."/>
            <person name="Roberts A."/>
            <person name="Saif S."/>
            <person name="Shea T."/>
            <person name="Shenoy N."/>
            <person name="Sisk P."/>
            <person name="Stolte C."/>
            <person name="Sykes S."/>
            <person name="Yandava C."/>
            <person name="Wortman J."/>
            <person name="Nusbaum C."/>
            <person name="Birren B."/>
        </authorList>
    </citation>
    <scope>NUCLEOTIDE SEQUENCE</scope>
    <source>
        <strain evidence="2">ATCC 64411</strain>
    </source>
</reference>
<evidence type="ECO:0000313" key="3">
    <source>
        <dbReference type="EnsemblFungi" id="MAPG_05992T0"/>
    </source>
</evidence>
<feature type="region of interest" description="Disordered" evidence="1">
    <location>
        <begin position="1"/>
        <end position="56"/>
    </location>
</feature>
<dbReference type="Proteomes" id="UP000011715">
    <property type="component" value="Unassembled WGS sequence"/>
</dbReference>
<name>A0A0C4E0V5_MAGP6</name>
<reference evidence="2" key="1">
    <citation type="submission" date="2010-05" db="EMBL/GenBank/DDBJ databases">
        <title>The Genome Sequence of Magnaporthe poae strain ATCC 64411.</title>
        <authorList>
            <consortium name="The Broad Institute Genome Sequencing Platform"/>
            <consortium name="Broad Institute Genome Sequencing Center for Infectious Disease"/>
            <person name="Ma L.-J."/>
            <person name="Dead R."/>
            <person name="Young S."/>
            <person name="Zeng Q."/>
            <person name="Koehrsen M."/>
            <person name="Alvarado L."/>
            <person name="Berlin A."/>
            <person name="Chapman S.B."/>
            <person name="Chen Z."/>
            <person name="Freedman E."/>
            <person name="Gellesch M."/>
            <person name="Goldberg J."/>
            <person name="Griggs A."/>
            <person name="Gujja S."/>
            <person name="Heilman E.R."/>
            <person name="Heiman D."/>
            <person name="Hepburn T."/>
            <person name="Howarth C."/>
            <person name="Jen D."/>
            <person name="Larson L."/>
            <person name="Mehta T."/>
            <person name="Neiman D."/>
            <person name="Pearson M."/>
            <person name="Roberts A."/>
            <person name="Saif S."/>
            <person name="Shea T."/>
            <person name="Shenoy N."/>
            <person name="Sisk P."/>
            <person name="Stolte C."/>
            <person name="Sykes S."/>
            <person name="Walk T."/>
            <person name="White J."/>
            <person name="Yandava C."/>
            <person name="Haas B."/>
            <person name="Nusbaum C."/>
            <person name="Birren B."/>
        </authorList>
    </citation>
    <scope>NUCLEOTIDE SEQUENCE</scope>
    <source>
        <strain evidence="2">ATCC 64411</strain>
    </source>
</reference>
<protein>
    <submittedName>
        <fullName evidence="2 3">Uncharacterized protein</fullName>
    </submittedName>
</protein>
<reference evidence="4" key="2">
    <citation type="submission" date="2010-05" db="EMBL/GenBank/DDBJ databases">
        <title>The genome sequence of Magnaporthe poae strain ATCC 64411.</title>
        <authorList>
            <person name="Ma L.-J."/>
            <person name="Dead R."/>
            <person name="Young S."/>
            <person name="Zeng Q."/>
            <person name="Koehrsen M."/>
            <person name="Alvarado L."/>
            <person name="Berlin A."/>
            <person name="Chapman S.B."/>
            <person name="Chen Z."/>
            <person name="Freedman E."/>
            <person name="Gellesch M."/>
            <person name="Goldberg J."/>
            <person name="Griggs A."/>
            <person name="Gujja S."/>
            <person name="Heilman E.R."/>
            <person name="Heiman D."/>
            <person name="Hepburn T."/>
            <person name="Howarth C."/>
            <person name="Jen D."/>
            <person name="Larson L."/>
            <person name="Mehta T."/>
            <person name="Neiman D."/>
            <person name="Pearson M."/>
            <person name="Roberts A."/>
            <person name="Saif S."/>
            <person name="Shea T."/>
            <person name="Shenoy N."/>
            <person name="Sisk P."/>
            <person name="Stolte C."/>
            <person name="Sykes S."/>
            <person name="Walk T."/>
            <person name="White J."/>
            <person name="Yandava C."/>
            <person name="Haas B."/>
            <person name="Nusbaum C."/>
            <person name="Birren B."/>
        </authorList>
    </citation>
    <scope>NUCLEOTIDE SEQUENCE [LARGE SCALE GENOMIC DNA]</scope>
    <source>
        <strain evidence="4">ATCC 64411 / 73-15</strain>
    </source>
</reference>